<evidence type="ECO:0000313" key="11">
    <source>
        <dbReference type="Proteomes" id="UP000031561"/>
    </source>
</evidence>
<dbReference type="CDD" id="cd17535">
    <property type="entry name" value="REC_NarL-like"/>
    <property type="match status" value="1"/>
</dbReference>
<dbReference type="RefSeq" id="WP_250833364.1">
    <property type="nucleotide sequence ID" value="NZ_JTHE03000080.1"/>
</dbReference>
<dbReference type="SUPFAM" id="SSF52172">
    <property type="entry name" value="CheY-like"/>
    <property type="match status" value="1"/>
</dbReference>
<comment type="caution">
    <text evidence="10">The sequence shown here is derived from an EMBL/GenBank/DDBJ whole genome shotgun (WGS) entry which is preliminary data.</text>
</comment>
<dbReference type="InterPro" id="IPR050739">
    <property type="entry name" value="MFP"/>
</dbReference>
<dbReference type="PRINTS" id="PR01490">
    <property type="entry name" value="RTXTOXIND"/>
</dbReference>
<dbReference type="PROSITE" id="PS50110">
    <property type="entry name" value="RESPONSE_REGULATORY"/>
    <property type="match status" value="1"/>
</dbReference>
<keyword evidence="6" id="KW-0597">Phosphoprotein</keyword>
<feature type="transmembrane region" description="Helical" evidence="8">
    <location>
        <begin position="186"/>
        <end position="204"/>
    </location>
</feature>
<feature type="modified residue" description="4-aspartylphosphate" evidence="6">
    <location>
        <position position="48"/>
    </location>
</feature>
<keyword evidence="7" id="KW-0175">Coiled coil</keyword>
<dbReference type="Proteomes" id="UP000031561">
    <property type="component" value="Unassembled WGS sequence"/>
</dbReference>
<evidence type="ECO:0000256" key="3">
    <source>
        <dbReference type="ARBA" id="ARBA00022692"/>
    </source>
</evidence>
<organism evidence="10 11">
    <name type="scientific">Lyngbya confervoides BDU141951</name>
    <dbReference type="NCBI Taxonomy" id="1574623"/>
    <lineage>
        <taxon>Bacteria</taxon>
        <taxon>Bacillati</taxon>
        <taxon>Cyanobacteriota</taxon>
        <taxon>Cyanophyceae</taxon>
        <taxon>Oscillatoriophycideae</taxon>
        <taxon>Oscillatoriales</taxon>
        <taxon>Microcoleaceae</taxon>
        <taxon>Lyngbya</taxon>
    </lineage>
</organism>
<keyword evidence="4 8" id="KW-1133">Transmembrane helix</keyword>
<dbReference type="InterPro" id="IPR011006">
    <property type="entry name" value="CheY-like_superfamily"/>
</dbReference>
<dbReference type="PANTHER" id="PTHR30386:SF26">
    <property type="entry name" value="TRANSPORT PROTEIN COMB"/>
    <property type="match status" value="1"/>
</dbReference>
<evidence type="ECO:0000259" key="9">
    <source>
        <dbReference type="PROSITE" id="PS50110"/>
    </source>
</evidence>
<sequence>MDDQHFVQKMLEHSLAGQADFQIIGVASHGEEALDCVDRLHPHIVLIDVEMPGIDGLEVTQRLTQRSPQTRVLVLSIHDDEHYIRQALQAGAKGYLLKTTPAEELAHAIRFVHRGYLQLGPGLFERLEASGGMGPSLAMQPLAPSTALDLSSPEDPFRGDLPTVPAGWTDVTQDLVNTLPQVWSRGLIYALFLFLLGLIPWSYWTRIDEVVTTQGVLQPQGQTIRLDAPVEAKVINVLVQEGNQVEQGQALVELQSDQLETDLQQAQVTLTGQLNQLNQQELLKNQILSTISFQSQQNQAQLLEKQAQLTQAEQTLDSNRIRAPIQASEKFAQVEQAIAALESAKQKVRLLTDNYQAELQEVARYQRLWQQGAVSKVQLVEAQRRAHEVRNQKAAAEAEASLAQKRLLEQQRSYESVQIQLRSDQLQAQTRVQEQQGGQASLRSSGRLVVSQSQQQLKDVETRMTELQAQIAQTRSLIQGLRRQQQQRIIYAPTSGIIFQLPIQNPGAVVRPGQMVAQLAPASAKLIFRGALANKDTGFIRVGLPVQLKLDAYPTENFGFIPGQVHWIAPSSRVKGTETEESSPKLEQAFDVEITLAQDHIQTLDQVLPLKAGQSAQAEIVVRKRRIMDLFLDPFLKFKQGSGKL</sequence>
<proteinExistence type="inferred from homology"/>
<keyword evidence="5 8" id="KW-0472">Membrane</keyword>
<dbReference type="SUPFAM" id="SSF111369">
    <property type="entry name" value="HlyD-like secretion proteins"/>
    <property type="match status" value="1"/>
</dbReference>
<dbReference type="Gene3D" id="2.40.30.170">
    <property type="match status" value="1"/>
</dbReference>
<dbReference type="PANTHER" id="PTHR30386">
    <property type="entry name" value="MEMBRANE FUSION SUBUNIT OF EMRAB-TOLC MULTIDRUG EFFLUX PUMP"/>
    <property type="match status" value="1"/>
</dbReference>
<dbReference type="InterPro" id="IPR058982">
    <property type="entry name" value="Beta-barrel_AprE"/>
</dbReference>
<feature type="coiled-coil region" evidence="7">
    <location>
        <begin position="293"/>
        <end position="413"/>
    </location>
</feature>
<evidence type="ECO:0000256" key="2">
    <source>
        <dbReference type="ARBA" id="ARBA00009477"/>
    </source>
</evidence>
<reference evidence="10 11" key="1">
    <citation type="journal article" date="2015" name="Genome Announc.">
        <title>Draft Genome Sequence of Filamentous Marine Cyanobacterium Lyngbya confervoides Strain BDU141951.</title>
        <authorList>
            <person name="Chandrababunaidu M.M."/>
            <person name="Sen D."/>
            <person name="Tripathy S."/>
        </authorList>
    </citation>
    <scope>NUCLEOTIDE SEQUENCE [LARGE SCALE GENOMIC DNA]</scope>
    <source>
        <strain evidence="10 11">BDU141951</strain>
    </source>
</reference>
<evidence type="ECO:0000256" key="6">
    <source>
        <dbReference type="PROSITE-ProRule" id="PRU00169"/>
    </source>
</evidence>
<dbReference type="InterPro" id="IPR001789">
    <property type="entry name" value="Sig_transdc_resp-reg_receiver"/>
</dbReference>
<dbReference type="EMBL" id="JTHE03000080">
    <property type="protein sequence ID" value="MCM1983954.1"/>
    <property type="molecule type" value="Genomic_DNA"/>
</dbReference>
<dbReference type="Pfam" id="PF00072">
    <property type="entry name" value="Response_reg"/>
    <property type="match status" value="1"/>
</dbReference>
<dbReference type="Gene3D" id="3.40.50.2300">
    <property type="match status" value="1"/>
</dbReference>
<dbReference type="SMART" id="SM00448">
    <property type="entry name" value="REC"/>
    <property type="match status" value="1"/>
</dbReference>
<feature type="domain" description="Response regulatory" evidence="9">
    <location>
        <begin position="1"/>
        <end position="113"/>
    </location>
</feature>
<dbReference type="Gene3D" id="1.10.287.470">
    <property type="entry name" value="Helix hairpin bin"/>
    <property type="match status" value="1"/>
</dbReference>
<evidence type="ECO:0000256" key="8">
    <source>
        <dbReference type="SAM" id="Phobius"/>
    </source>
</evidence>
<evidence type="ECO:0000256" key="1">
    <source>
        <dbReference type="ARBA" id="ARBA00004167"/>
    </source>
</evidence>
<evidence type="ECO:0000256" key="5">
    <source>
        <dbReference type="ARBA" id="ARBA00023136"/>
    </source>
</evidence>
<feature type="coiled-coil region" evidence="7">
    <location>
        <begin position="450"/>
        <end position="484"/>
    </location>
</feature>
<evidence type="ECO:0000313" key="10">
    <source>
        <dbReference type="EMBL" id="MCM1983954.1"/>
    </source>
</evidence>
<comment type="subcellular location">
    <subcellularLocation>
        <location evidence="1">Membrane</location>
        <topology evidence="1">Single-pass membrane protein</topology>
    </subcellularLocation>
</comment>
<name>A0ABD4T5T2_9CYAN</name>
<dbReference type="AlphaFoldDB" id="A0ABD4T5T2"/>
<accession>A0ABD4T5T2</accession>
<dbReference type="Gene3D" id="2.40.50.100">
    <property type="match status" value="1"/>
</dbReference>
<comment type="similarity">
    <text evidence="2">Belongs to the membrane fusion protein (MFP) (TC 8.A.1) family.</text>
</comment>
<gene>
    <name evidence="10" type="ORF">QQ91_0014115</name>
</gene>
<protein>
    <submittedName>
        <fullName evidence="10">Response regulator</fullName>
    </submittedName>
</protein>
<keyword evidence="11" id="KW-1185">Reference proteome</keyword>
<evidence type="ECO:0000256" key="7">
    <source>
        <dbReference type="SAM" id="Coils"/>
    </source>
</evidence>
<evidence type="ECO:0000256" key="4">
    <source>
        <dbReference type="ARBA" id="ARBA00022989"/>
    </source>
</evidence>
<dbReference type="Pfam" id="PF26002">
    <property type="entry name" value="Beta-barrel_AprE"/>
    <property type="match status" value="1"/>
</dbReference>
<dbReference type="GO" id="GO:0016020">
    <property type="term" value="C:membrane"/>
    <property type="evidence" value="ECO:0007669"/>
    <property type="project" value="UniProtKB-SubCell"/>
</dbReference>
<keyword evidence="3 8" id="KW-0812">Transmembrane</keyword>
<dbReference type="InterPro" id="IPR058245">
    <property type="entry name" value="NreC/VraR/RcsB-like_REC"/>
</dbReference>